<name>A0A6G1J974_9PLEO</name>
<keyword evidence="3" id="KW-1185">Reference proteome</keyword>
<proteinExistence type="predicted"/>
<gene>
    <name evidence="2" type="ORF">K458DRAFT_476042</name>
</gene>
<evidence type="ECO:0000313" key="3">
    <source>
        <dbReference type="Proteomes" id="UP000799291"/>
    </source>
</evidence>
<feature type="non-terminal residue" evidence="2">
    <location>
        <position position="1"/>
    </location>
</feature>
<protein>
    <submittedName>
        <fullName evidence="2">Uncharacterized protein</fullName>
    </submittedName>
</protein>
<dbReference type="EMBL" id="MU005575">
    <property type="protein sequence ID" value="KAF2687097.1"/>
    <property type="molecule type" value="Genomic_DNA"/>
</dbReference>
<sequence>NHPRPRLAGALAGPSRIGPARPLRKKSSAKPRRVFTLCDSPSRCPCPPIALPPPDYYSVRSFFVVALRIRNDHHIEQGSCRRQIAVRTKSRARWRLASASAHPIPHTPLTPLLRDHASSVYRQRNAHQTTPATVAPATFERVRAAVCFTEARNLRPSCPSPARPCTHTYSRRT</sequence>
<dbReference type="AlphaFoldDB" id="A0A6G1J974"/>
<reference evidence="2" key="1">
    <citation type="journal article" date="2020" name="Stud. Mycol.">
        <title>101 Dothideomycetes genomes: a test case for predicting lifestyles and emergence of pathogens.</title>
        <authorList>
            <person name="Haridas S."/>
            <person name="Albert R."/>
            <person name="Binder M."/>
            <person name="Bloem J."/>
            <person name="Labutti K."/>
            <person name="Salamov A."/>
            <person name="Andreopoulos B."/>
            <person name="Baker S."/>
            <person name="Barry K."/>
            <person name="Bills G."/>
            <person name="Bluhm B."/>
            <person name="Cannon C."/>
            <person name="Castanera R."/>
            <person name="Culley D."/>
            <person name="Daum C."/>
            <person name="Ezra D."/>
            <person name="Gonzalez J."/>
            <person name="Henrissat B."/>
            <person name="Kuo A."/>
            <person name="Liang C."/>
            <person name="Lipzen A."/>
            <person name="Lutzoni F."/>
            <person name="Magnuson J."/>
            <person name="Mondo S."/>
            <person name="Nolan M."/>
            <person name="Ohm R."/>
            <person name="Pangilinan J."/>
            <person name="Park H.-J."/>
            <person name="Ramirez L."/>
            <person name="Alfaro M."/>
            <person name="Sun H."/>
            <person name="Tritt A."/>
            <person name="Yoshinaga Y."/>
            <person name="Zwiers L.-H."/>
            <person name="Turgeon B."/>
            <person name="Goodwin S."/>
            <person name="Spatafora J."/>
            <person name="Crous P."/>
            <person name="Grigoriev I."/>
        </authorList>
    </citation>
    <scope>NUCLEOTIDE SEQUENCE</scope>
    <source>
        <strain evidence="2">CBS 122367</strain>
    </source>
</reference>
<dbReference type="Proteomes" id="UP000799291">
    <property type="component" value="Unassembled WGS sequence"/>
</dbReference>
<feature type="region of interest" description="Disordered" evidence="1">
    <location>
        <begin position="1"/>
        <end position="30"/>
    </location>
</feature>
<evidence type="ECO:0000256" key="1">
    <source>
        <dbReference type="SAM" id="MobiDB-lite"/>
    </source>
</evidence>
<organism evidence="2 3">
    <name type="scientific">Lentithecium fluviatile CBS 122367</name>
    <dbReference type="NCBI Taxonomy" id="1168545"/>
    <lineage>
        <taxon>Eukaryota</taxon>
        <taxon>Fungi</taxon>
        <taxon>Dikarya</taxon>
        <taxon>Ascomycota</taxon>
        <taxon>Pezizomycotina</taxon>
        <taxon>Dothideomycetes</taxon>
        <taxon>Pleosporomycetidae</taxon>
        <taxon>Pleosporales</taxon>
        <taxon>Massarineae</taxon>
        <taxon>Lentitheciaceae</taxon>
        <taxon>Lentithecium</taxon>
    </lineage>
</organism>
<accession>A0A6G1J974</accession>
<evidence type="ECO:0000313" key="2">
    <source>
        <dbReference type="EMBL" id="KAF2687097.1"/>
    </source>
</evidence>